<dbReference type="Proteomes" id="UP000266673">
    <property type="component" value="Unassembled WGS sequence"/>
</dbReference>
<keyword evidence="1" id="KW-0812">Transmembrane</keyword>
<feature type="transmembrane region" description="Helical" evidence="1">
    <location>
        <begin position="12"/>
        <end position="36"/>
    </location>
</feature>
<gene>
    <name evidence="2" type="ORF">C2G38_1186361</name>
</gene>
<keyword evidence="1" id="KW-0472">Membrane</keyword>
<dbReference type="AlphaFoldDB" id="A0A397VDP8"/>
<name>A0A397VDP8_9GLOM</name>
<dbReference type="EMBL" id="QKWP01000411">
    <property type="protein sequence ID" value="RIB20544.1"/>
    <property type="molecule type" value="Genomic_DNA"/>
</dbReference>
<protein>
    <submittedName>
        <fullName evidence="2">Uncharacterized protein</fullName>
    </submittedName>
</protein>
<dbReference type="OrthoDB" id="2410130at2759"/>
<keyword evidence="1" id="KW-1133">Transmembrane helix</keyword>
<comment type="caution">
    <text evidence="2">The sequence shown here is derived from an EMBL/GenBank/DDBJ whole genome shotgun (WGS) entry which is preliminary data.</text>
</comment>
<reference evidence="2 3" key="1">
    <citation type="submission" date="2018-06" db="EMBL/GenBank/DDBJ databases">
        <title>Comparative genomics reveals the genomic features of Rhizophagus irregularis, R. cerebriforme, R. diaphanum and Gigaspora rosea, and their symbiotic lifestyle signature.</title>
        <authorList>
            <person name="Morin E."/>
            <person name="San Clemente H."/>
            <person name="Chen E.C.H."/>
            <person name="De La Providencia I."/>
            <person name="Hainaut M."/>
            <person name="Kuo A."/>
            <person name="Kohler A."/>
            <person name="Murat C."/>
            <person name="Tang N."/>
            <person name="Roy S."/>
            <person name="Loubradou J."/>
            <person name="Henrissat B."/>
            <person name="Grigoriev I.V."/>
            <person name="Corradi N."/>
            <person name="Roux C."/>
            <person name="Martin F.M."/>
        </authorList>
    </citation>
    <scope>NUCLEOTIDE SEQUENCE [LARGE SCALE GENOMIC DNA]</scope>
    <source>
        <strain evidence="2 3">DAOM 194757</strain>
    </source>
</reference>
<evidence type="ECO:0000313" key="3">
    <source>
        <dbReference type="Proteomes" id="UP000266673"/>
    </source>
</evidence>
<organism evidence="2 3">
    <name type="scientific">Gigaspora rosea</name>
    <dbReference type="NCBI Taxonomy" id="44941"/>
    <lineage>
        <taxon>Eukaryota</taxon>
        <taxon>Fungi</taxon>
        <taxon>Fungi incertae sedis</taxon>
        <taxon>Mucoromycota</taxon>
        <taxon>Glomeromycotina</taxon>
        <taxon>Glomeromycetes</taxon>
        <taxon>Diversisporales</taxon>
        <taxon>Gigasporaceae</taxon>
        <taxon>Gigaspora</taxon>
    </lineage>
</organism>
<evidence type="ECO:0000256" key="1">
    <source>
        <dbReference type="SAM" id="Phobius"/>
    </source>
</evidence>
<feature type="transmembrane region" description="Helical" evidence="1">
    <location>
        <begin position="153"/>
        <end position="175"/>
    </location>
</feature>
<keyword evidence="3" id="KW-1185">Reference proteome</keyword>
<accession>A0A397VDP8</accession>
<evidence type="ECO:0000313" key="2">
    <source>
        <dbReference type="EMBL" id="RIB20544.1"/>
    </source>
</evidence>
<proteinExistence type="predicted"/>
<feature type="transmembrane region" description="Helical" evidence="1">
    <location>
        <begin position="100"/>
        <end position="120"/>
    </location>
</feature>
<feature type="transmembrane region" description="Helical" evidence="1">
    <location>
        <begin position="70"/>
        <end position="88"/>
    </location>
</feature>
<sequence length="264" mass="30801">MGYQNYRKLFQFLKWIQLSFSFMIFILEMIELGAYLNYVDKVSHDDKLSNSSYKTLFFNSDLGSSLVKKYLYFVFSFNILSTGMYIALYQGSWTEQKGPFAWFEMLQLMLWFSAFMANLYDIFHGAVGLCQQYRSAYSLQQIPNEPLTVCDTYIASITFSSLIVSTYMITIWIAFKVQKEKKKKSKVKQVKKVKIIKYLQNSESKEAARFVRVEQHDGNEKVIEFKGVVEVEIGKNDFDNNLDLEKNNDKVVISDDCKTNESIC</sequence>